<organism evidence="10 11">
    <name type="scientific">Rhynchospora pubera</name>
    <dbReference type="NCBI Taxonomy" id="906938"/>
    <lineage>
        <taxon>Eukaryota</taxon>
        <taxon>Viridiplantae</taxon>
        <taxon>Streptophyta</taxon>
        <taxon>Embryophyta</taxon>
        <taxon>Tracheophyta</taxon>
        <taxon>Spermatophyta</taxon>
        <taxon>Magnoliopsida</taxon>
        <taxon>Liliopsida</taxon>
        <taxon>Poales</taxon>
        <taxon>Cyperaceae</taxon>
        <taxon>Cyperoideae</taxon>
        <taxon>Rhynchosporeae</taxon>
        <taxon>Rhynchospora</taxon>
    </lineage>
</organism>
<dbReference type="SMART" id="SM00768">
    <property type="entry name" value="X8"/>
    <property type="match status" value="1"/>
</dbReference>
<evidence type="ECO:0000256" key="1">
    <source>
        <dbReference type="ARBA" id="ARBA00004609"/>
    </source>
</evidence>
<evidence type="ECO:0000256" key="8">
    <source>
        <dbReference type="SAM" id="SignalP"/>
    </source>
</evidence>
<sequence>MVRSPARSVLIVIVKVLSLLLVMSVYSVSAKVQEQDSSWCVANGQQSDAVLQSALDWACGLGQADCTAIQPGMPCYLPNTVKDHASYAFNSYYQKFKSQGASCDFNGAGILTQSDPSHDSCKFDSNP</sequence>
<feature type="signal peptide" evidence="8">
    <location>
        <begin position="1"/>
        <end position="30"/>
    </location>
</feature>
<evidence type="ECO:0000256" key="3">
    <source>
        <dbReference type="ARBA" id="ARBA00022622"/>
    </source>
</evidence>
<keyword evidence="4 8" id="KW-0732">Signal</keyword>
<dbReference type="PANTHER" id="PTHR31044">
    <property type="entry name" value="BETA-1,3 GLUCANASE"/>
    <property type="match status" value="1"/>
</dbReference>
<evidence type="ECO:0000256" key="5">
    <source>
        <dbReference type="ARBA" id="ARBA00023136"/>
    </source>
</evidence>
<feature type="chain" id="PRO_5043956120" description="X8 domain-containing protein" evidence="8">
    <location>
        <begin position="31"/>
        <end position="127"/>
    </location>
</feature>
<proteinExistence type="predicted"/>
<dbReference type="InterPro" id="IPR044788">
    <property type="entry name" value="X8_dom_prot"/>
</dbReference>
<evidence type="ECO:0000313" key="11">
    <source>
        <dbReference type="Proteomes" id="UP001140206"/>
    </source>
</evidence>
<name>A0AAV8GDI7_9POAL</name>
<protein>
    <recommendedName>
        <fullName evidence="9">X8 domain-containing protein</fullName>
    </recommendedName>
</protein>
<dbReference type="GO" id="GO:0009506">
    <property type="term" value="C:plasmodesma"/>
    <property type="evidence" value="ECO:0007669"/>
    <property type="project" value="UniProtKB-ARBA"/>
</dbReference>
<comment type="caution">
    <text evidence="10">The sequence shown here is derived from an EMBL/GenBank/DDBJ whole genome shotgun (WGS) entry which is preliminary data.</text>
</comment>
<dbReference type="Proteomes" id="UP001140206">
    <property type="component" value="Chromosome 2"/>
</dbReference>
<dbReference type="Gene3D" id="1.20.58.1040">
    <property type="match status" value="1"/>
</dbReference>
<dbReference type="GO" id="GO:0005886">
    <property type="term" value="C:plasma membrane"/>
    <property type="evidence" value="ECO:0007669"/>
    <property type="project" value="UniProtKB-SubCell"/>
</dbReference>
<keyword evidence="3" id="KW-0336">GPI-anchor</keyword>
<keyword evidence="2" id="KW-1003">Cell membrane</keyword>
<keyword evidence="5" id="KW-0472">Membrane</keyword>
<keyword evidence="7" id="KW-0325">Glycoprotein</keyword>
<dbReference type="PANTHER" id="PTHR31044:SF35">
    <property type="entry name" value="GLUCAN ENDO-1,3-BETA-GLUCOSIDASE 4-LIKE"/>
    <property type="match status" value="1"/>
</dbReference>
<evidence type="ECO:0000313" key="10">
    <source>
        <dbReference type="EMBL" id="KAJ4800943.1"/>
    </source>
</evidence>
<dbReference type="GO" id="GO:0098552">
    <property type="term" value="C:side of membrane"/>
    <property type="evidence" value="ECO:0007669"/>
    <property type="project" value="UniProtKB-KW"/>
</dbReference>
<evidence type="ECO:0000256" key="2">
    <source>
        <dbReference type="ARBA" id="ARBA00022475"/>
    </source>
</evidence>
<dbReference type="FunFam" id="1.20.58.1040:FF:000001">
    <property type="entry name" value="Glucan endo-1,3-beta-glucosidase 4"/>
    <property type="match status" value="1"/>
</dbReference>
<dbReference type="AlphaFoldDB" id="A0AAV8GDI7"/>
<dbReference type="EMBL" id="JAMFTS010000002">
    <property type="protein sequence ID" value="KAJ4800943.1"/>
    <property type="molecule type" value="Genomic_DNA"/>
</dbReference>
<evidence type="ECO:0000259" key="9">
    <source>
        <dbReference type="SMART" id="SM00768"/>
    </source>
</evidence>
<dbReference type="Pfam" id="PF07983">
    <property type="entry name" value="X8"/>
    <property type="match status" value="1"/>
</dbReference>
<accession>A0AAV8GDI7</accession>
<keyword evidence="3" id="KW-0449">Lipoprotein</keyword>
<reference evidence="10" key="1">
    <citation type="submission" date="2022-08" db="EMBL/GenBank/DDBJ databases">
        <authorList>
            <person name="Marques A."/>
        </authorList>
    </citation>
    <scope>NUCLEOTIDE SEQUENCE</scope>
    <source>
        <strain evidence="10">RhyPub2mFocal</strain>
        <tissue evidence="10">Leaves</tissue>
    </source>
</reference>
<comment type="subcellular location">
    <subcellularLocation>
        <location evidence="1">Cell membrane</location>
        <topology evidence="1">Lipid-anchor</topology>
        <topology evidence="1">GPI-anchor</topology>
    </subcellularLocation>
</comment>
<keyword evidence="11" id="KW-1185">Reference proteome</keyword>
<evidence type="ECO:0000256" key="6">
    <source>
        <dbReference type="ARBA" id="ARBA00023157"/>
    </source>
</evidence>
<dbReference type="InterPro" id="IPR012946">
    <property type="entry name" value="X8"/>
</dbReference>
<keyword evidence="6" id="KW-1015">Disulfide bond</keyword>
<evidence type="ECO:0000256" key="4">
    <source>
        <dbReference type="ARBA" id="ARBA00022729"/>
    </source>
</evidence>
<gene>
    <name evidence="10" type="ORF">LUZ62_052189</name>
</gene>
<evidence type="ECO:0000256" key="7">
    <source>
        <dbReference type="ARBA" id="ARBA00023180"/>
    </source>
</evidence>
<feature type="domain" description="X8" evidence="9">
    <location>
        <begin position="38"/>
        <end position="123"/>
    </location>
</feature>